<dbReference type="GO" id="GO:0070390">
    <property type="term" value="C:transcription export complex 2"/>
    <property type="evidence" value="ECO:0007669"/>
    <property type="project" value="TreeGrafter"/>
</dbReference>
<feature type="region of interest" description="Disordered" evidence="24">
    <location>
        <begin position="1270"/>
        <end position="1289"/>
    </location>
</feature>
<dbReference type="SUPFAM" id="SSF54928">
    <property type="entry name" value="RNA-binding domain, RBD"/>
    <property type="match status" value="1"/>
</dbReference>
<feature type="compositionally biased region" description="Gly residues" evidence="24">
    <location>
        <begin position="330"/>
        <end position="387"/>
    </location>
</feature>
<evidence type="ECO:0000256" key="12">
    <source>
        <dbReference type="ARBA" id="ARBA00022816"/>
    </source>
</evidence>
<evidence type="ECO:0000256" key="10">
    <source>
        <dbReference type="ARBA" id="ARBA00022553"/>
    </source>
</evidence>
<keyword evidence="7" id="KW-0158">Chromosome</keyword>
<comment type="function">
    <text evidence="22">As a component of the TREX-2 complex, involved in the export of mRNAs to the cytoplasm through the nuclear pores. Through the acetylation of histones, affects the assembly of nucleosomes at immunoglobulin variable region genes and promotes the recruitment and positioning of transcription complex to favor DNA cytosine deaminase AICDA/AID targeting, hence promoting somatic hypermutations.</text>
</comment>
<evidence type="ECO:0000259" key="25">
    <source>
        <dbReference type="SMART" id="SM00360"/>
    </source>
</evidence>
<dbReference type="Proteomes" id="UP000242188">
    <property type="component" value="Unassembled WGS sequence"/>
</dbReference>
<dbReference type="EMBL" id="NEDP02000506">
    <property type="protein sequence ID" value="OWF55733.1"/>
    <property type="molecule type" value="Genomic_DNA"/>
</dbReference>
<evidence type="ECO:0000256" key="17">
    <source>
        <dbReference type="ARBA" id="ARBA00023054"/>
    </source>
</evidence>
<dbReference type="InterPro" id="IPR012677">
    <property type="entry name" value="Nucleotide-bd_a/b_plait_sf"/>
</dbReference>
<dbReference type="PANTHER" id="PTHR12436">
    <property type="entry name" value="80 KDA MCM3-ASSOCIATED PROTEIN"/>
    <property type="match status" value="1"/>
</dbReference>
<keyword evidence="16" id="KW-0811">Translocation</keyword>
<feature type="compositionally biased region" description="Gly residues" evidence="24">
    <location>
        <begin position="405"/>
        <end position="416"/>
    </location>
</feature>
<proteinExistence type="inferred from homology"/>
<dbReference type="GO" id="GO:0061733">
    <property type="term" value="F:protein-lysine-acetyltransferase activity"/>
    <property type="evidence" value="ECO:0007669"/>
    <property type="project" value="UniProtKB-EC"/>
</dbReference>
<evidence type="ECO:0000256" key="13">
    <source>
        <dbReference type="ARBA" id="ARBA00022859"/>
    </source>
</evidence>
<keyword evidence="9" id="KW-0963">Cytoplasm</keyword>
<evidence type="ECO:0000256" key="22">
    <source>
        <dbReference type="ARBA" id="ARBA00055631"/>
    </source>
</evidence>
<dbReference type="GO" id="GO:0005654">
    <property type="term" value="C:nucleoplasm"/>
    <property type="evidence" value="ECO:0007669"/>
    <property type="project" value="UniProtKB-SubCell"/>
</dbReference>
<feature type="compositionally biased region" description="Low complexity" evidence="24">
    <location>
        <begin position="417"/>
        <end position="444"/>
    </location>
</feature>
<evidence type="ECO:0000256" key="15">
    <source>
        <dbReference type="ARBA" id="ARBA00022990"/>
    </source>
</evidence>
<feature type="region of interest" description="Disordered" evidence="24">
    <location>
        <begin position="547"/>
        <end position="642"/>
    </location>
</feature>
<dbReference type="Gene3D" id="3.30.70.330">
    <property type="match status" value="1"/>
</dbReference>
<feature type="region of interest" description="Disordered" evidence="24">
    <location>
        <begin position="730"/>
        <end position="838"/>
    </location>
</feature>
<dbReference type="SMART" id="SM00360">
    <property type="entry name" value="RRM"/>
    <property type="match status" value="1"/>
</dbReference>
<accession>A0A210R3U3</accession>
<name>A0A210R3U3_MIZYE</name>
<evidence type="ECO:0000256" key="1">
    <source>
        <dbReference type="ARBA" id="ARBA00004286"/>
    </source>
</evidence>
<comment type="similarity">
    <text evidence="21">Belongs to the SAC3 family.</text>
</comment>
<evidence type="ECO:0000256" key="23">
    <source>
        <dbReference type="ARBA" id="ARBA00069544"/>
    </source>
</evidence>
<evidence type="ECO:0000256" key="4">
    <source>
        <dbReference type="ARBA" id="ARBA00004642"/>
    </source>
</evidence>
<feature type="region of interest" description="Disordered" evidence="24">
    <location>
        <begin position="301"/>
        <end position="387"/>
    </location>
</feature>
<dbReference type="GO" id="GO:0005694">
    <property type="term" value="C:chromosome"/>
    <property type="evidence" value="ECO:0007669"/>
    <property type="project" value="UniProtKB-SubCell"/>
</dbReference>
<dbReference type="GO" id="GO:0002376">
    <property type="term" value="P:immune system process"/>
    <property type="evidence" value="ECO:0007669"/>
    <property type="project" value="UniProtKB-KW"/>
</dbReference>
<dbReference type="EC" id="2.3.1.48" evidence="5"/>
<dbReference type="GO" id="GO:0003723">
    <property type="term" value="F:RNA binding"/>
    <property type="evidence" value="ECO:0007669"/>
    <property type="project" value="InterPro"/>
</dbReference>
<dbReference type="PANTHER" id="PTHR12436:SF3">
    <property type="entry name" value="GERMINAL-CENTER ASSOCIATED NUCLEAR PROTEIN"/>
    <property type="match status" value="1"/>
</dbReference>
<feature type="domain" description="RRM" evidence="25">
    <location>
        <begin position="660"/>
        <end position="728"/>
    </location>
</feature>
<gene>
    <name evidence="26" type="ORF">KP79_PYT11181</name>
</gene>
<feature type="compositionally biased region" description="Low complexity" evidence="24">
    <location>
        <begin position="317"/>
        <end position="329"/>
    </location>
</feature>
<dbReference type="InterPro" id="IPR005062">
    <property type="entry name" value="SAC3/GANP/THP3_conserved"/>
</dbReference>
<keyword evidence="6" id="KW-0813">Transport</keyword>
<comment type="subcellular location">
    <subcellularLocation>
        <location evidence="1">Chromosome</location>
    </subcellularLocation>
    <subcellularLocation>
        <location evidence="2">Cytoplasm</location>
    </subcellularLocation>
    <subcellularLocation>
        <location evidence="3">Nucleus</location>
        <location evidence="3">Nuclear pore complex</location>
    </subcellularLocation>
    <subcellularLocation>
        <location evidence="4">Nucleus</location>
        <location evidence="4">Nucleoplasm</location>
    </subcellularLocation>
</comment>
<keyword evidence="18" id="KW-0906">Nuclear pore complex</keyword>
<feature type="compositionally biased region" description="Polar residues" evidence="24">
    <location>
        <begin position="547"/>
        <end position="566"/>
    </location>
</feature>
<evidence type="ECO:0000256" key="18">
    <source>
        <dbReference type="ARBA" id="ARBA00023132"/>
    </source>
</evidence>
<feature type="compositionally biased region" description="Basic and acidic residues" evidence="24">
    <location>
        <begin position="790"/>
        <end position="802"/>
    </location>
</feature>
<dbReference type="GO" id="GO:0005737">
    <property type="term" value="C:cytoplasm"/>
    <property type="evidence" value="ECO:0007669"/>
    <property type="project" value="UniProtKB-SubCell"/>
</dbReference>
<dbReference type="OrthoDB" id="21502at2759"/>
<dbReference type="GO" id="GO:0005643">
    <property type="term" value="C:nuclear pore"/>
    <property type="evidence" value="ECO:0007669"/>
    <property type="project" value="UniProtKB-SubCell"/>
</dbReference>
<evidence type="ECO:0000256" key="5">
    <source>
        <dbReference type="ARBA" id="ARBA00013184"/>
    </source>
</evidence>
<evidence type="ECO:0000256" key="11">
    <source>
        <dbReference type="ARBA" id="ARBA00022679"/>
    </source>
</evidence>
<dbReference type="InterPro" id="IPR045107">
    <property type="entry name" value="SAC3/GANP/THP3"/>
</dbReference>
<dbReference type="GO" id="GO:0015031">
    <property type="term" value="P:protein transport"/>
    <property type="evidence" value="ECO:0007669"/>
    <property type="project" value="UniProtKB-KW"/>
</dbReference>
<organism evidence="26 27">
    <name type="scientific">Mizuhopecten yessoensis</name>
    <name type="common">Japanese scallop</name>
    <name type="synonym">Patinopecten yessoensis</name>
    <dbReference type="NCBI Taxonomy" id="6573"/>
    <lineage>
        <taxon>Eukaryota</taxon>
        <taxon>Metazoa</taxon>
        <taxon>Spiralia</taxon>
        <taxon>Lophotrochozoa</taxon>
        <taxon>Mollusca</taxon>
        <taxon>Bivalvia</taxon>
        <taxon>Autobranchia</taxon>
        <taxon>Pteriomorphia</taxon>
        <taxon>Pectinida</taxon>
        <taxon>Pectinoidea</taxon>
        <taxon>Pectinidae</taxon>
        <taxon>Mizuhopecten</taxon>
    </lineage>
</organism>
<feature type="region of interest" description="Disordered" evidence="24">
    <location>
        <begin position="1"/>
        <end position="43"/>
    </location>
</feature>
<dbReference type="GO" id="GO:0006406">
    <property type="term" value="P:mRNA export from nucleus"/>
    <property type="evidence" value="ECO:0007669"/>
    <property type="project" value="TreeGrafter"/>
</dbReference>
<keyword evidence="15" id="KW-0007">Acetylation</keyword>
<evidence type="ECO:0000256" key="9">
    <source>
        <dbReference type="ARBA" id="ARBA00022490"/>
    </source>
</evidence>
<evidence type="ECO:0000256" key="19">
    <source>
        <dbReference type="ARBA" id="ARBA00023242"/>
    </source>
</evidence>
<keyword evidence="27" id="KW-1185">Reference proteome</keyword>
<keyword evidence="13" id="KW-0391">Immunity</keyword>
<evidence type="ECO:0000313" key="26">
    <source>
        <dbReference type="EMBL" id="OWF55733.1"/>
    </source>
</evidence>
<evidence type="ECO:0000256" key="14">
    <source>
        <dbReference type="ARBA" id="ARBA00022927"/>
    </source>
</evidence>
<dbReference type="InterPro" id="IPR031907">
    <property type="entry name" value="MCM3AP_GANP"/>
</dbReference>
<evidence type="ECO:0000256" key="6">
    <source>
        <dbReference type="ARBA" id="ARBA00022448"/>
    </source>
</evidence>
<feature type="compositionally biased region" description="Low complexity" evidence="24">
    <location>
        <begin position="22"/>
        <end position="43"/>
    </location>
</feature>
<evidence type="ECO:0000256" key="2">
    <source>
        <dbReference type="ARBA" id="ARBA00004496"/>
    </source>
</evidence>
<evidence type="ECO:0000256" key="16">
    <source>
        <dbReference type="ARBA" id="ARBA00023010"/>
    </source>
</evidence>
<evidence type="ECO:0000256" key="21">
    <source>
        <dbReference type="ARBA" id="ARBA00038443"/>
    </source>
</evidence>
<keyword evidence="19" id="KW-0539">Nucleus</keyword>
<evidence type="ECO:0000256" key="7">
    <source>
        <dbReference type="ARBA" id="ARBA00022454"/>
    </source>
</evidence>
<evidence type="ECO:0000256" key="20">
    <source>
        <dbReference type="ARBA" id="ARBA00023315"/>
    </source>
</evidence>
<keyword evidence="20" id="KW-0012">Acyltransferase</keyword>
<evidence type="ECO:0000256" key="3">
    <source>
        <dbReference type="ARBA" id="ARBA00004567"/>
    </source>
</evidence>
<evidence type="ECO:0000313" key="27">
    <source>
        <dbReference type="Proteomes" id="UP000242188"/>
    </source>
</evidence>
<dbReference type="FunFam" id="1.25.40.990:FF:000003">
    <property type="entry name" value="germinal-center associated nuclear protein isoform X2"/>
    <property type="match status" value="1"/>
</dbReference>
<evidence type="ECO:0000256" key="8">
    <source>
        <dbReference type="ARBA" id="ARBA00022481"/>
    </source>
</evidence>
<keyword evidence="17" id="KW-0175">Coiled coil</keyword>
<feature type="compositionally biased region" description="Polar residues" evidence="24">
    <location>
        <begin position="809"/>
        <end position="823"/>
    </location>
</feature>
<keyword evidence="14" id="KW-0653">Protein transport</keyword>
<feature type="compositionally biased region" description="Gly residues" evidence="24">
    <location>
        <begin position="301"/>
        <end position="316"/>
    </location>
</feature>
<dbReference type="Gene3D" id="1.25.40.990">
    <property type="match status" value="1"/>
</dbReference>
<dbReference type="Pfam" id="PF16769">
    <property type="entry name" value="MCM3AP_GANP"/>
    <property type="match status" value="1"/>
</dbReference>
<feature type="compositionally biased region" description="Basic and acidic residues" evidence="24">
    <location>
        <begin position="741"/>
        <end position="765"/>
    </location>
</feature>
<dbReference type="Pfam" id="PF03399">
    <property type="entry name" value="SAC3_GANP"/>
    <property type="match status" value="1"/>
</dbReference>
<keyword evidence="8" id="KW-0488">Methylation</keyword>
<feature type="compositionally biased region" description="Basic and acidic residues" evidence="24">
    <location>
        <begin position="622"/>
        <end position="639"/>
    </location>
</feature>
<evidence type="ECO:0000256" key="24">
    <source>
        <dbReference type="SAM" id="MobiDB-lite"/>
    </source>
</evidence>
<keyword evidence="11" id="KW-0808">Transferase</keyword>
<keyword evidence="10" id="KW-0597">Phosphoprotein</keyword>
<keyword evidence="12" id="KW-0509">mRNA transport</keyword>
<feature type="compositionally biased region" description="Gly residues" evidence="24">
    <location>
        <begin position="9"/>
        <end position="21"/>
    </location>
</feature>
<feature type="compositionally biased region" description="Low complexity" evidence="24">
    <location>
        <begin position="824"/>
        <end position="835"/>
    </location>
</feature>
<comment type="caution">
    <text evidence="26">The sequence shown here is derived from an EMBL/GenBank/DDBJ whole genome shotgun (WGS) entry which is preliminary data.</text>
</comment>
<dbReference type="STRING" id="6573.A0A210R3U3"/>
<dbReference type="InterPro" id="IPR035979">
    <property type="entry name" value="RBD_domain_sf"/>
</dbReference>
<feature type="compositionally biased region" description="Polar residues" evidence="24">
    <location>
        <begin position="583"/>
        <end position="621"/>
    </location>
</feature>
<sequence length="2263" mass="244512">MFGQEAGFGQSGAGSAFGQGATGQSQQSLSTGQQASGFGTTGQSSFGVTNQSVFGSAGQAQTGFVNAMQSTSVFGPTTSSSAFGGSPPVFGATTSSSTFGGSPSLFGTVANAAPFSLQGSSTFGSATTASSSGFGQTHGFGVTTYSSPSTFAGTAAFGTGTTTHSPAFGSGQKTSTSGFGSVTTSSSAFGGAGQTGSQAFGGVNSSTNFGGSGSTSAFSGTSQTASSAFGGIGQGTSSSMVASSNQTTSAFGAAGQGSLVFGTAGQSGSMAQGSSNFGGTDKASLAFGGTGQSTSGQVFGGTGQGGSTFGGAGQGGSTFSSIGQSTSGQVFGGTGQGGSTFGGTGQGGSTLGGAGQGSSSFGGAGQGSSSFGGAGQGSSTFGGTGQVGSTFGGAGQVGSTFGGAGQGSSTFGGTGQGSSSFGAAGQGASTFGGTSQQGSSTFAGAEKSSSTVFGGQTTSVFGSSTGFGTVTTAQGQTASGQKGQDAGSTASLFGGTSTTSVFGGTSMTSAGSLFGGKPQTGSTINPATFVGVTGDIAQQLHPPKTTFVTKTTQSNTGVDTQGTSRGTSGGPQEQGLFGAPKAASQSRSGTDVSARGSSSSKQLFGKTDNQSQGVFGKSGTSDTRKLGRKTSDDTDEAPRAKRTTIRRLSSVSGDLSDKIVIVCKNVPAKYNNARNLRSHFCKFGEVKRTFPNPKRQQATIHFSTHDEAASAKRHGSKIDADMNPMEIFWGRHSVTSPGGQKQKEESTGRAGDPGKRRASDADRGRPPQTSKWLKSEVDDELSSMAGTSDVNREVARSLDRVVKRPAGQTRPTRNLSPATRTRQTSPAPASTSTSAEDVKIGKDSLRTLANSVAHSVADKIQILKLRDKIIRHGRTKQPSLATARAFVGNCRDMCPEMERYDRQEKRRLHPLEILQGIELQPGMNPQADHLRVVKEYSRSSADQEEPLPYELRPISVLVTTMNYLLNEVANRGSDGTWGDWFDFLWNRMRGIRKDIIQQQLCDINTAELLEKCVRFHVFCAERLCEEDMYSFDEKINNENMTKCLQTLKELYHDLLKKHNTFCHNEAEIRAYMILMNLNQGDILRETQQLRAEVRNSVHIRFALQVYSALNSHNYVRFFRLVRDASYLNACIMHRYFTQVRGGALKRILFTCGKGDHQFAVDNLVRILAFENNTEAAEFCKFYGLRANNSAVILNRSNLIQPENNWLPRRAERLIESKRLVSIGEVINGEALQPVKLPAPSFSFDENGKFVANIGVSMTDIVDFPSASTLTTEVDSTPAGAPPPYPGPSQSRPVIRVEAPSQPVPVVVPPPQPQPMKVTNTEVKECAKLLFWEVIDEFCGQVSCEVTSEVKTYLDQSHAVVHSLVEEVVQENVNALSIAYYNEIQVLRQRQFKQEREATLKRAMATLVSEVIKDVTNQELLNLATAKVREVKAELKEQQKARCSVDVGDELLEDVMGELVQSVSSDVYQKDVVERLEKLADIEKCVQLRIAGRYLQVWKKEFSARQKLKRGMLTFPSAPGLDTAAEQIDMLIPDRREDGIIANSFSISADARLSLASSIQLSDQRWVGAKLLSAHELYQNLCHCKAWQPFDIVKLVGGNVKRILQRKLKGKLPTSIYWKLALSLPDPDMCDTEEDKNATGHLNTWLRSKFSKSSKARGQEEVLSLYKADLVQDDDKSQCKLCVCVRAIQGPRPRRGRRGVEDLMGVSGIILTLPLGMEDSPDSTYWRRVRQRLDGLLQMKPSDPAVSLVILCPVSCDQSMVTDDLVRQNIMDHYLSLDKVSNVYILDIDYRDDLELGFDLDSLSLSSELGEAVQWLGEEYPNTPQLCVTYIRDYIDTNLHKHFYSPVFYNLKQRKVNGCLHQRPSDLLSLYNAVIQHLEAVVTSPRLLDLSWPVPEFCRTNAAEGLPTPYWNDEDHLEYLSGIVHEMELPWLQDIDLENTDWSEVCDEIWAFVRSVAGDDQGSAKVDLVSKIRLLLKTVRRDFEDTCYLMEGENRCEPSFENVPWTDLITACIEYRMASVSFTDPQMEDTEEEDKELKVVYFEDHLKSYKPPDTWTYLESHRDITGLPSLNNTVQTAVEKAREARLEQSRTQDRIQESLVTSSTCADIDLEPLSQEEMAAKEDTRRLLESVKAERRESQKFDRYLQKVLNDCDTESADQTFDRNSPLFFSPNCTTPPEFMDASGIEPSLFADCITPRRYSSSELSRVSDFKLLDTSTADQSALTSVAVGGVSDKLTKLQEEIVLYRRSSDIFEQKLQMLIDDGL</sequence>
<feature type="region of interest" description="Disordered" evidence="24">
    <location>
        <begin position="405"/>
        <end position="449"/>
    </location>
</feature>
<reference evidence="26 27" key="1">
    <citation type="journal article" date="2017" name="Nat. Ecol. Evol.">
        <title>Scallop genome provides insights into evolution of bilaterian karyotype and development.</title>
        <authorList>
            <person name="Wang S."/>
            <person name="Zhang J."/>
            <person name="Jiao W."/>
            <person name="Li J."/>
            <person name="Xun X."/>
            <person name="Sun Y."/>
            <person name="Guo X."/>
            <person name="Huan P."/>
            <person name="Dong B."/>
            <person name="Zhang L."/>
            <person name="Hu X."/>
            <person name="Sun X."/>
            <person name="Wang J."/>
            <person name="Zhao C."/>
            <person name="Wang Y."/>
            <person name="Wang D."/>
            <person name="Huang X."/>
            <person name="Wang R."/>
            <person name="Lv J."/>
            <person name="Li Y."/>
            <person name="Zhang Z."/>
            <person name="Liu B."/>
            <person name="Lu W."/>
            <person name="Hui Y."/>
            <person name="Liang J."/>
            <person name="Zhou Z."/>
            <person name="Hou R."/>
            <person name="Li X."/>
            <person name="Liu Y."/>
            <person name="Li H."/>
            <person name="Ning X."/>
            <person name="Lin Y."/>
            <person name="Zhao L."/>
            <person name="Xing Q."/>
            <person name="Dou J."/>
            <person name="Li Y."/>
            <person name="Mao J."/>
            <person name="Guo H."/>
            <person name="Dou H."/>
            <person name="Li T."/>
            <person name="Mu C."/>
            <person name="Jiang W."/>
            <person name="Fu Q."/>
            <person name="Fu X."/>
            <person name="Miao Y."/>
            <person name="Liu J."/>
            <person name="Yu Q."/>
            <person name="Li R."/>
            <person name="Liao H."/>
            <person name="Li X."/>
            <person name="Kong Y."/>
            <person name="Jiang Z."/>
            <person name="Chourrout D."/>
            <person name="Li R."/>
            <person name="Bao Z."/>
        </authorList>
    </citation>
    <scope>NUCLEOTIDE SEQUENCE [LARGE SCALE GENOMIC DNA]</scope>
    <source>
        <strain evidence="26 27">PY_sf001</strain>
    </source>
</reference>
<dbReference type="InterPro" id="IPR000504">
    <property type="entry name" value="RRM_dom"/>
</dbReference>
<protein>
    <recommendedName>
        <fullName evidence="23">Germinal-center associated nuclear protein</fullName>
        <ecNumber evidence="5">2.3.1.48</ecNumber>
    </recommendedName>
</protein>